<accession>A0A4V2F7T9</accession>
<protein>
    <submittedName>
        <fullName evidence="2">Uncharacterized protein</fullName>
    </submittedName>
</protein>
<evidence type="ECO:0000313" key="2">
    <source>
        <dbReference type="EMBL" id="RZT00989.1"/>
    </source>
</evidence>
<dbReference type="RefSeq" id="WP_130434491.1">
    <property type="nucleotide sequence ID" value="NZ_SGXF01000002.1"/>
</dbReference>
<sequence>MWDDILEMVLEFILEISVDAADHKGKGILIGLATFVWLAVIILLFWVGITEGDIPLIAFGIILLAALAFWLYVKIKRYYKAKK</sequence>
<gene>
    <name evidence="2" type="ORF">EV209_1426</name>
</gene>
<organism evidence="2 3">
    <name type="scientific">Cuneatibacter caecimuris</name>
    <dbReference type="NCBI Taxonomy" id="1796618"/>
    <lineage>
        <taxon>Bacteria</taxon>
        <taxon>Bacillati</taxon>
        <taxon>Bacillota</taxon>
        <taxon>Clostridia</taxon>
        <taxon>Lachnospirales</taxon>
        <taxon>Lachnospiraceae</taxon>
        <taxon>Cuneatibacter</taxon>
    </lineage>
</organism>
<keyword evidence="1" id="KW-0812">Transmembrane</keyword>
<dbReference type="EMBL" id="SGXF01000002">
    <property type="protein sequence ID" value="RZT00989.1"/>
    <property type="molecule type" value="Genomic_DNA"/>
</dbReference>
<proteinExistence type="predicted"/>
<evidence type="ECO:0000256" key="1">
    <source>
        <dbReference type="SAM" id="Phobius"/>
    </source>
</evidence>
<keyword evidence="3" id="KW-1185">Reference proteome</keyword>
<keyword evidence="1" id="KW-1133">Transmembrane helix</keyword>
<name>A0A4V2F7T9_9FIRM</name>
<reference evidence="2 3" key="1">
    <citation type="submission" date="2019-02" db="EMBL/GenBank/DDBJ databases">
        <title>Genomic Encyclopedia of Type Strains, Phase IV (KMG-IV): sequencing the most valuable type-strain genomes for metagenomic binning, comparative biology and taxonomic classification.</title>
        <authorList>
            <person name="Goeker M."/>
        </authorList>
    </citation>
    <scope>NUCLEOTIDE SEQUENCE [LARGE SCALE GENOMIC DNA]</scope>
    <source>
        <strain evidence="2 3">DSM 29486</strain>
    </source>
</reference>
<evidence type="ECO:0000313" key="3">
    <source>
        <dbReference type="Proteomes" id="UP000292927"/>
    </source>
</evidence>
<keyword evidence="1" id="KW-0472">Membrane</keyword>
<dbReference type="Proteomes" id="UP000292927">
    <property type="component" value="Unassembled WGS sequence"/>
</dbReference>
<dbReference type="AlphaFoldDB" id="A0A4V2F7T9"/>
<comment type="caution">
    <text evidence="2">The sequence shown here is derived from an EMBL/GenBank/DDBJ whole genome shotgun (WGS) entry which is preliminary data.</text>
</comment>
<feature type="transmembrane region" description="Helical" evidence="1">
    <location>
        <begin position="54"/>
        <end position="73"/>
    </location>
</feature>
<feature type="transmembrane region" description="Helical" evidence="1">
    <location>
        <begin position="28"/>
        <end position="48"/>
    </location>
</feature>